<evidence type="ECO:0000313" key="4">
    <source>
        <dbReference type="EMBL" id="KAJ9565996.1"/>
    </source>
</evidence>
<dbReference type="Proteomes" id="UP001172457">
    <property type="component" value="Chromosome 1"/>
</dbReference>
<dbReference type="EMBL" id="JARYMX010000001">
    <property type="protein sequence ID" value="KAJ9565996.1"/>
    <property type="molecule type" value="Genomic_DNA"/>
</dbReference>
<feature type="transmembrane region" description="Helical" evidence="2">
    <location>
        <begin position="20"/>
        <end position="41"/>
    </location>
</feature>
<dbReference type="GO" id="GO:0008270">
    <property type="term" value="F:zinc ion binding"/>
    <property type="evidence" value="ECO:0007669"/>
    <property type="project" value="UniProtKB-KW"/>
</dbReference>
<dbReference type="SMART" id="SM00343">
    <property type="entry name" value="ZnF_C2HC"/>
    <property type="match status" value="1"/>
</dbReference>
<name>A0AA38U4L0_9ASTR</name>
<gene>
    <name evidence="4" type="ORF">OSB04_001962</name>
</gene>
<dbReference type="AlphaFoldDB" id="A0AA38U4L0"/>
<feature type="domain" description="CCHC-type" evidence="3">
    <location>
        <begin position="275"/>
        <end position="288"/>
    </location>
</feature>
<evidence type="ECO:0000259" key="3">
    <source>
        <dbReference type="PROSITE" id="PS50158"/>
    </source>
</evidence>
<keyword evidence="2" id="KW-0472">Membrane</keyword>
<evidence type="ECO:0000313" key="5">
    <source>
        <dbReference type="Proteomes" id="UP001172457"/>
    </source>
</evidence>
<dbReference type="Pfam" id="PF00098">
    <property type="entry name" value="zf-CCHC"/>
    <property type="match status" value="1"/>
</dbReference>
<dbReference type="GO" id="GO:0003676">
    <property type="term" value="F:nucleic acid binding"/>
    <property type="evidence" value="ECO:0007669"/>
    <property type="project" value="InterPro"/>
</dbReference>
<dbReference type="InterPro" id="IPR001878">
    <property type="entry name" value="Znf_CCHC"/>
</dbReference>
<evidence type="ECO:0000256" key="1">
    <source>
        <dbReference type="PROSITE-ProRule" id="PRU00047"/>
    </source>
</evidence>
<comment type="caution">
    <text evidence="4">The sequence shown here is derived from an EMBL/GenBank/DDBJ whole genome shotgun (WGS) entry which is preliminary data.</text>
</comment>
<reference evidence="4" key="1">
    <citation type="submission" date="2023-03" db="EMBL/GenBank/DDBJ databases">
        <title>Chromosome-scale reference genome and RAD-based genetic map of yellow starthistle (Centaurea solstitialis) reveal putative structural variation and QTLs associated with invader traits.</title>
        <authorList>
            <person name="Reatini B."/>
            <person name="Cang F.A."/>
            <person name="Jiang Q."/>
            <person name="Mckibben M.T.W."/>
            <person name="Barker M.S."/>
            <person name="Rieseberg L.H."/>
            <person name="Dlugosch K.M."/>
        </authorList>
    </citation>
    <scope>NUCLEOTIDE SEQUENCE</scope>
    <source>
        <strain evidence="4">CAN-66</strain>
        <tissue evidence="4">Leaf</tissue>
    </source>
</reference>
<dbReference type="PROSITE" id="PS50158">
    <property type="entry name" value="ZF_CCHC"/>
    <property type="match status" value="1"/>
</dbReference>
<dbReference type="Gene3D" id="4.10.60.10">
    <property type="entry name" value="Zinc finger, CCHC-type"/>
    <property type="match status" value="1"/>
</dbReference>
<proteinExistence type="predicted"/>
<sequence>MTLWAVLPPVTNLIAREAAIFGPSFIWLNLLALALAFAFVVNLGCTLGGLNWSLPFAVAGAFAGGASPRGSSRTYNFLSCLSTIIRLRSQSRKLGPINLSFSRIERRERLFVLMKSKRNLIPIHYLSLHDLRETVTFDGINFHDWNHALKAFLKNDEKLYVLKVPVPEQPPLTSRTDHDVWWKHKCDAEDVSEIIMGTVIPDLQKIFDTDDAYKMYRQMTQIYQQLIIKCFKPVETLDADKVDGSYTVCSKRPMVQNKEKYKRRKTKKAPKNGSCFYCGETGHWKRNCSSYLTELRKSEYPKRLFRLLLIQTHQRKISFITLNVKLLERKFLIDKASGRHMELEVDQEPQLDVAEVGTTNLVNLSNPEKYGFKVDKCFLIVSHETHQLPERYVRSRIDK</sequence>
<evidence type="ECO:0000256" key="2">
    <source>
        <dbReference type="SAM" id="Phobius"/>
    </source>
</evidence>
<protein>
    <recommendedName>
        <fullName evidence="3">CCHC-type domain-containing protein</fullName>
    </recommendedName>
</protein>
<keyword evidence="2" id="KW-0812">Transmembrane</keyword>
<keyword evidence="5" id="KW-1185">Reference proteome</keyword>
<dbReference type="SUPFAM" id="SSF57756">
    <property type="entry name" value="Retrovirus zinc finger-like domains"/>
    <property type="match status" value="1"/>
</dbReference>
<keyword evidence="1" id="KW-0862">Zinc</keyword>
<keyword evidence="1" id="KW-0863">Zinc-finger</keyword>
<organism evidence="4 5">
    <name type="scientific">Centaurea solstitialis</name>
    <name type="common">yellow star-thistle</name>
    <dbReference type="NCBI Taxonomy" id="347529"/>
    <lineage>
        <taxon>Eukaryota</taxon>
        <taxon>Viridiplantae</taxon>
        <taxon>Streptophyta</taxon>
        <taxon>Embryophyta</taxon>
        <taxon>Tracheophyta</taxon>
        <taxon>Spermatophyta</taxon>
        <taxon>Magnoliopsida</taxon>
        <taxon>eudicotyledons</taxon>
        <taxon>Gunneridae</taxon>
        <taxon>Pentapetalae</taxon>
        <taxon>asterids</taxon>
        <taxon>campanulids</taxon>
        <taxon>Asterales</taxon>
        <taxon>Asteraceae</taxon>
        <taxon>Carduoideae</taxon>
        <taxon>Cardueae</taxon>
        <taxon>Centaureinae</taxon>
        <taxon>Centaurea</taxon>
    </lineage>
</organism>
<keyword evidence="2" id="KW-1133">Transmembrane helix</keyword>
<accession>A0AA38U4L0</accession>
<dbReference type="InterPro" id="IPR036875">
    <property type="entry name" value="Znf_CCHC_sf"/>
</dbReference>
<keyword evidence="1" id="KW-0479">Metal-binding</keyword>